<dbReference type="EMBL" id="CP024785">
    <property type="protein sequence ID" value="AUB34768.1"/>
    <property type="molecule type" value="Genomic_DNA"/>
</dbReference>
<accession>A0A2K8SH40</accession>
<evidence type="ECO:0000313" key="2">
    <source>
        <dbReference type="Proteomes" id="UP000232003"/>
    </source>
</evidence>
<dbReference type="AlphaFoldDB" id="A0A2K8SH40"/>
<gene>
    <name evidence="1" type="ORF">COO91_00599</name>
</gene>
<dbReference type="KEGG" id="nfl:COO91_00599"/>
<organism evidence="1 2">
    <name type="scientific">Nostoc flagelliforme CCNUN1</name>
    <dbReference type="NCBI Taxonomy" id="2038116"/>
    <lineage>
        <taxon>Bacteria</taxon>
        <taxon>Bacillati</taxon>
        <taxon>Cyanobacteriota</taxon>
        <taxon>Cyanophyceae</taxon>
        <taxon>Nostocales</taxon>
        <taxon>Nostocaceae</taxon>
        <taxon>Nostoc</taxon>
    </lineage>
</organism>
<reference evidence="1 2" key="1">
    <citation type="submission" date="2017-11" db="EMBL/GenBank/DDBJ databases">
        <title>Complete genome of a free-living desiccation-tolerant cyanobacterium and its photosynthetic adaptation to extreme terrestrial habitat.</title>
        <authorList>
            <person name="Shang J."/>
        </authorList>
    </citation>
    <scope>NUCLEOTIDE SEQUENCE [LARGE SCALE GENOMIC DNA]</scope>
    <source>
        <strain evidence="1 2">CCNUN1</strain>
    </source>
</reference>
<keyword evidence="2" id="KW-1185">Reference proteome</keyword>
<sequence length="40" mass="4962">MPLRKIWFLTLIHIWYFLSMRKSYKDVGDRNLNFTLVVMD</sequence>
<protein>
    <submittedName>
        <fullName evidence="1">Uncharacterized protein</fullName>
    </submittedName>
</protein>
<dbReference type="Proteomes" id="UP000232003">
    <property type="component" value="Chromosome"/>
</dbReference>
<proteinExistence type="predicted"/>
<evidence type="ECO:0000313" key="1">
    <source>
        <dbReference type="EMBL" id="AUB34768.1"/>
    </source>
</evidence>
<name>A0A2K8SH40_9NOSO</name>